<feature type="region of interest" description="Disordered" evidence="1">
    <location>
        <begin position="170"/>
        <end position="192"/>
    </location>
</feature>
<dbReference type="Gene3D" id="2.60.120.10">
    <property type="entry name" value="Jelly Rolls"/>
    <property type="match status" value="1"/>
</dbReference>
<proteinExistence type="predicted"/>
<evidence type="ECO:0000313" key="3">
    <source>
        <dbReference type="Proteomes" id="UP000075885"/>
    </source>
</evidence>
<dbReference type="EnsemblMetazoa" id="AEPI005256-RA">
    <property type="protein sequence ID" value="AEPI005256-PA"/>
    <property type="gene ID" value="AEPI005256"/>
</dbReference>
<name>A0A182PEA1_9DIPT</name>
<dbReference type="SUPFAM" id="SSF51206">
    <property type="entry name" value="cAMP-binding domain-like"/>
    <property type="match status" value="1"/>
</dbReference>
<organism evidence="2 3">
    <name type="scientific">Anopheles epiroticus</name>
    <dbReference type="NCBI Taxonomy" id="199890"/>
    <lineage>
        <taxon>Eukaryota</taxon>
        <taxon>Metazoa</taxon>
        <taxon>Ecdysozoa</taxon>
        <taxon>Arthropoda</taxon>
        <taxon>Hexapoda</taxon>
        <taxon>Insecta</taxon>
        <taxon>Pterygota</taxon>
        <taxon>Neoptera</taxon>
        <taxon>Endopterygota</taxon>
        <taxon>Diptera</taxon>
        <taxon>Nematocera</taxon>
        <taxon>Culicoidea</taxon>
        <taxon>Culicidae</taxon>
        <taxon>Anophelinae</taxon>
        <taxon>Anopheles</taxon>
    </lineage>
</organism>
<dbReference type="InterPro" id="IPR014710">
    <property type="entry name" value="RmlC-like_jellyroll"/>
</dbReference>
<keyword evidence="3" id="KW-1185">Reference proteome</keyword>
<reference evidence="2" key="2">
    <citation type="submission" date="2020-05" db="UniProtKB">
        <authorList>
            <consortium name="EnsemblMetazoa"/>
        </authorList>
    </citation>
    <scope>IDENTIFICATION</scope>
    <source>
        <strain evidence="2">Epiroticus2</strain>
    </source>
</reference>
<feature type="region of interest" description="Disordered" evidence="1">
    <location>
        <begin position="41"/>
        <end position="66"/>
    </location>
</feature>
<dbReference type="InterPro" id="IPR018490">
    <property type="entry name" value="cNMP-bd_dom_sf"/>
</dbReference>
<accession>A0A182PEA1</accession>
<evidence type="ECO:0000313" key="2">
    <source>
        <dbReference type="EnsemblMetazoa" id="AEPI005256-PA"/>
    </source>
</evidence>
<dbReference type="Proteomes" id="UP000075885">
    <property type="component" value="Unassembled WGS sequence"/>
</dbReference>
<evidence type="ECO:0008006" key="4">
    <source>
        <dbReference type="Google" id="ProtNLM"/>
    </source>
</evidence>
<evidence type="ECO:0000256" key="1">
    <source>
        <dbReference type="SAM" id="MobiDB-lite"/>
    </source>
</evidence>
<dbReference type="AlphaFoldDB" id="A0A182PEA1"/>
<protein>
    <recommendedName>
        <fullName evidence="4">Cyclic nucleotide-binding domain-containing protein</fullName>
    </recommendedName>
</protein>
<reference evidence="3" key="1">
    <citation type="submission" date="2013-03" db="EMBL/GenBank/DDBJ databases">
        <title>The Genome Sequence of Anopheles epiroticus epiroticus2.</title>
        <authorList>
            <consortium name="The Broad Institute Genomics Platform"/>
            <person name="Neafsey D.E."/>
            <person name="Howell P."/>
            <person name="Walker B."/>
            <person name="Young S.K."/>
            <person name="Zeng Q."/>
            <person name="Gargeya S."/>
            <person name="Fitzgerald M."/>
            <person name="Haas B."/>
            <person name="Abouelleil A."/>
            <person name="Allen A.W."/>
            <person name="Alvarado L."/>
            <person name="Arachchi H.M."/>
            <person name="Berlin A.M."/>
            <person name="Chapman S.B."/>
            <person name="Gainer-Dewar J."/>
            <person name="Goldberg J."/>
            <person name="Griggs A."/>
            <person name="Gujja S."/>
            <person name="Hansen M."/>
            <person name="Howarth C."/>
            <person name="Imamovic A."/>
            <person name="Ireland A."/>
            <person name="Larimer J."/>
            <person name="McCowan C."/>
            <person name="Murphy C."/>
            <person name="Pearson M."/>
            <person name="Poon T.W."/>
            <person name="Priest M."/>
            <person name="Roberts A."/>
            <person name="Saif S."/>
            <person name="Shea T."/>
            <person name="Sisk P."/>
            <person name="Sykes S."/>
            <person name="Wortman J."/>
            <person name="Nusbaum C."/>
            <person name="Birren B."/>
        </authorList>
    </citation>
    <scope>NUCLEOTIDE SEQUENCE [LARGE SCALE GENOMIC DNA]</scope>
    <source>
        <strain evidence="3">Epiroticus2</strain>
    </source>
</reference>
<sequence length="326" mass="38308">MQADSQQRNTRHTFSATEGHVGTLLSDPFQIQSVAAHRSGFSDRPVFRPSGRSEQTSSFAEPKARLAPPKLTTTDLLDALARFTYFDRWSDEQRRDCCHRAQIRQFDPDQTVFVEGQAPVNYAHFMLSGECGLLQCLRLHRRRDRRTGTVRYRLTRAQPTEDEITRFHRRRAQATDPEQVGSSATVPAEPRPRKPLDGRLEYHFVDIATYSRGSVFGVGEHMVDRAVFARTAVQCLLIPRYWLLEKPQNRGNIWNRIRIFLEQRQPSRDRLFRWFLTELLWHRYRHQLVDDFRLVHAPRHLPRLHDVPLVCRIEECDVQQQQRDTD</sequence>
<dbReference type="VEuPathDB" id="VectorBase:AEPI005256"/>